<name>A0A4W5Q9E9_9TELE</name>
<proteinExistence type="predicted"/>
<protein>
    <recommendedName>
        <fullName evidence="2">C2H2-type domain-containing protein</fullName>
    </recommendedName>
</protein>
<dbReference type="PANTHER" id="PTHR47034:SF1">
    <property type="entry name" value="ZINC FINGER TRANSCRIPTION FACTOR TRPS1"/>
    <property type="match status" value="1"/>
</dbReference>
<dbReference type="InterPro" id="IPR036236">
    <property type="entry name" value="Znf_C2H2_sf"/>
</dbReference>
<dbReference type="Proteomes" id="UP000314982">
    <property type="component" value="Unassembled WGS sequence"/>
</dbReference>
<organism evidence="3 4">
    <name type="scientific">Hucho hucho</name>
    <name type="common">huchen</name>
    <dbReference type="NCBI Taxonomy" id="62062"/>
    <lineage>
        <taxon>Eukaryota</taxon>
        <taxon>Metazoa</taxon>
        <taxon>Chordata</taxon>
        <taxon>Craniata</taxon>
        <taxon>Vertebrata</taxon>
        <taxon>Euteleostomi</taxon>
        <taxon>Actinopterygii</taxon>
        <taxon>Neopterygii</taxon>
        <taxon>Teleostei</taxon>
        <taxon>Protacanthopterygii</taxon>
        <taxon>Salmoniformes</taxon>
        <taxon>Salmonidae</taxon>
        <taxon>Salmoninae</taxon>
        <taxon>Hucho</taxon>
    </lineage>
</organism>
<dbReference type="GO" id="GO:0006357">
    <property type="term" value="P:regulation of transcription by RNA polymerase II"/>
    <property type="evidence" value="ECO:0007669"/>
    <property type="project" value="TreeGrafter"/>
</dbReference>
<reference evidence="3" key="3">
    <citation type="submission" date="2025-09" db="UniProtKB">
        <authorList>
            <consortium name="Ensembl"/>
        </authorList>
    </citation>
    <scope>IDENTIFICATION</scope>
</reference>
<feature type="domain" description="C2H2-type" evidence="2">
    <location>
        <begin position="361"/>
        <end position="383"/>
    </location>
</feature>
<sequence length="402" mass="44173">MPPLHIHNKNPAEGGAEGNGVGSAGVHHTGLEGKGSLSSERGSPIEKYMRPSKQASYSPPGSPIEKYQYPFFSLPFIHNDLQSESDWMRFWTKYKMSVPGNPQYVGHMPGLPNPCQSFVPYHTFSLPPHFPLPPSAGPESDIPLDLAIKHSKPAPTSNGSTASAVTVKERSSSADKQALPTVPAGKEDEKPREQQERREEKVEEGASPQPSPPPDVAAKPERVDQGTQDELTSKEKLYQGTQDELTSKERLDQGTQDELTSKERLDQGTQDELTSKERLDQGTQDELTSKERLDQGTQDELTSKERLDQGTQNELTSKERLDQGTQDELTSKCVHCGILFLDEVMHALHMSCHADGGPFQCSICLHACADKYDFTTHIQRGLHLPTAEAEADAEADAPKDSV</sequence>
<dbReference type="InterPro" id="IPR013087">
    <property type="entry name" value="Znf_C2H2_type"/>
</dbReference>
<accession>A0A4W5Q9E9</accession>
<dbReference type="STRING" id="62062.ENSHHUP00000072672"/>
<dbReference type="GO" id="GO:0003700">
    <property type="term" value="F:DNA-binding transcription factor activity"/>
    <property type="evidence" value="ECO:0007669"/>
    <property type="project" value="InterPro"/>
</dbReference>
<dbReference type="SMART" id="SM00355">
    <property type="entry name" value="ZnF_C2H2"/>
    <property type="match status" value="2"/>
</dbReference>
<feature type="compositionally biased region" description="Polar residues" evidence="1">
    <location>
        <begin position="154"/>
        <end position="164"/>
    </location>
</feature>
<dbReference type="InterPro" id="IPR028440">
    <property type="entry name" value="TRPS1"/>
</dbReference>
<dbReference type="SUPFAM" id="SSF57667">
    <property type="entry name" value="beta-beta-alpha zinc fingers"/>
    <property type="match status" value="1"/>
</dbReference>
<dbReference type="AlphaFoldDB" id="A0A4W5Q9E9"/>
<reference evidence="3" key="2">
    <citation type="submission" date="2025-08" db="UniProtKB">
        <authorList>
            <consortium name="Ensembl"/>
        </authorList>
    </citation>
    <scope>IDENTIFICATION</scope>
</reference>
<evidence type="ECO:0000256" key="1">
    <source>
        <dbReference type="SAM" id="MobiDB-lite"/>
    </source>
</evidence>
<dbReference type="GO" id="GO:0000977">
    <property type="term" value="F:RNA polymerase II transcription regulatory region sequence-specific DNA binding"/>
    <property type="evidence" value="ECO:0007669"/>
    <property type="project" value="TreeGrafter"/>
</dbReference>
<dbReference type="Gene3D" id="3.30.160.60">
    <property type="entry name" value="Classic Zinc Finger"/>
    <property type="match status" value="1"/>
</dbReference>
<feature type="compositionally biased region" description="Basic and acidic residues" evidence="1">
    <location>
        <begin position="185"/>
        <end position="204"/>
    </location>
</feature>
<evidence type="ECO:0000313" key="4">
    <source>
        <dbReference type="Proteomes" id="UP000314982"/>
    </source>
</evidence>
<dbReference type="PANTHER" id="PTHR47034">
    <property type="entry name" value="ZINC FINGER TRANSCRIPTION FACTOR TRPS1"/>
    <property type="match status" value="1"/>
</dbReference>
<evidence type="ECO:0000313" key="3">
    <source>
        <dbReference type="Ensembl" id="ENSHHUP00000072672.1"/>
    </source>
</evidence>
<dbReference type="Ensembl" id="ENSHHUT00000075074.1">
    <property type="protein sequence ID" value="ENSHHUP00000072672.1"/>
    <property type="gene ID" value="ENSHHUG00000042659.1"/>
</dbReference>
<dbReference type="PROSITE" id="PS00028">
    <property type="entry name" value="ZINC_FINGER_C2H2_1"/>
    <property type="match status" value="2"/>
</dbReference>
<feature type="region of interest" description="Disordered" evidence="1">
    <location>
        <begin position="149"/>
        <end position="324"/>
    </location>
</feature>
<reference evidence="4" key="1">
    <citation type="submission" date="2018-06" db="EMBL/GenBank/DDBJ databases">
        <title>Genome assembly of Danube salmon.</title>
        <authorList>
            <person name="Macqueen D.J."/>
            <person name="Gundappa M.K."/>
        </authorList>
    </citation>
    <scope>NUCLEOTIDE SEQUENCE [LARGE SCALE GENOMIC DNA]</scope>
</reference>
<dbReference type="GeneTree" id="ENSGT00940000157893"/>
<feature type="region of interest" description="Disordered" evidence="1">
    <location>
        <begin position="1"/>
        <end position="61"/>
    </location>
</feature>
<dbReference type="GO" id="GO:0005634">
    <property type="term" value="C:nucleus"/>
    <property type="evidence" value="ECO:0007669"/>
    <property type="project" value="InterPro"/>
</dbReference>
<feature type="domain" description="C2H2-type" evidence="2">
    <location>
        <begin position="333"/>
        <end position="353"/>
    </location>
</feature>
<keyword evidence="4" id="KW-1185">Reference proteome</keyword>
<evidence type="ECO:0000259" key="2">
    <source>
        <dbReference type="PROSITE" id="PS00028"/>
    </source>
</evidence>